<gene>
    <name evidence="2" type="ORF">WJX81_004961</name>
</gene>
<keyword evidence="3" id="KW-1185">Reference proteome</keyword>
<accession>A0AAW1S875</accession>
<comment type="caution">
    <text evidence="2">The sequence shown here is derived from an EMBL/GenBank/DDBJ whole genome shotgun (WGS) entry which is preliminary data.</text>
</comment>
<proteinExistence type="predicted"/>
<feature type="region of interest" description="Disordered" evidence="1">
    <location>
        <begin position="1"/>
        <end position="20"/>
    </location>
</feature>
<evidence type="ECO:0000256" key="1">
    <source>
        <dbReference type="SAM" id="MobiDB-lite"/>
    </source>
</evidence>
<feature type="compositionally biased region" description="Basic and acidic residues" evidence="1">
    <location>
        <begin position="1"/>
        <end position="10"/>
    </location>
</feature>
<sequence>MSERGEHADHNNLAQRGRARDRVASALEGLLAAAKAREPVHRELTKAHASNPLKPFFNALKVIVHPKGVDMSPSEINIAPTLI</sequence>
<evidence type="ECO:0000313" key="3">
    <source>
        <dbReference type="Proteomes" id="UP001445335"/>
    </source>
</evidence>
<organism evidence="2 3">
    <name type="scientific">Elliptochloris bilobata</name>
    <dbReference type="NCBI Taxonomy" id="381761"/>
    <lineage>
        <taxon>Eukaryota</taxon>
        <taxon>Viridiplantae</taxon>
        <taxon>Chlorophyta</taxon>
        <taxon>core chlorophytes</taxon>
        <taxon>Trebouxiophyceae</taxon>
        <taxon>Trebouxiophyceae incertae sedis</taxon>
        <taxon>Elliptochloris clade</taxon>
        <taxon>Elliptochloris</taxon>
    </lineage>
</organism>
<reference evidence="2 3" key="1">
    <citation type="journal article" date="2024" name="Nat. Commun.">
        <title>Phylogenomics reveals the evolutionary origins of lichenization in chlorophyte algae.</title>
        <authorList>
            <person name="Puginier C."/>
            <person name="Libourel C."/>
            <person name="Otte J."/>
            <person name="Skaloud P."/>
            <person name="Haon M."/>
            <person name="Grisel S."/>
            <person name="Petersen M."/>
            <person name="Berrin J.G."/>
            <person name="Delaux P.M."/>
            <person name="Dal Grande F."/>
            <person name="Keller J."/>
        </authorList>
    </citation>
    <scope>NUCLEOTIDE SEQUENCE [LARGE SCALE GENOMIC DNA]</scope>
    <source>
        <strain evidence="2 3">SAG 245.80</strain>
    </source>
</reference>
<dbReference type="EMBL" id="JALJOU010000010">
    <property type="protein sequence ID" value="KAK9841817.1"/>
    <property type="molecule type" value="Genomic_DNA"/>
</dbReference>
<name>A0AAW1S875_9CHLO</name>
<protein>
    <submittedName>
        <fullName evidence="2">Uncharacterized protein</fullName>
    </submittedName>
</protein>
<evidence type="ECO:0000313" key="2">
    <source>
        <dbReference type="EMBL" id="KAK9841817.1"/>
    </source>
</evidence>
<dbReference type="Proteomes" id="UP001445335">
    <property type="component" value="Unassembled WGS sequence"/>
</dbReference>
<dbReference type="AlphaFoldDB" id="A0AAW1S875"/>